<keyword evidence="2 4" id="KW-0238">DNA-binding</keyword>
<evidence type="ECO:0000259" key="5">
    <source>
        <dbReference type="PROSITE" id="PS50977"/>
    </source>
</evidence>
<dbReference type="RefSeq" id="WP_237879691.1">
    <property type="nucleotide sequence ID" value="NZ_BAABEN010000005.1"/>
</dbReference>
<evidence type="ECO:0000256" key="1">
    <source>
        <dbReference type="ARBA" id="ARBA00023015"/>
    </source>
</evidence>
<evidence type="ECO:0000313" key="7">
    <source>
        <dbReference type="Proteomes" id="UP001607069"/>
    </source>
</evidence>
<evidence type="ECO:0000256" key="3">
    <source>
        <dbReference type="ARBA" id="ARBA00023163"/>
    </source>
</evidence>
<evidence type="ECO:0000256" key="4">
    <source>
        <dbReference type="PROSITE-ProRule" id="PRU00335"/>
    </source>
</evidence>
<gene>
    <name evidence="6" type="ORF">ACG5V6_01560</name>
</gene>
<proteinExistence type="predicted"/>
<keyword evidence="1" id="KW-0805">Transcription regulation</keyword>
<dbReference type="PANTHER" id="PTHR30055:SF234">
    <property type="entry name" value="HTH-TYPE TRANSCRIPTIONAL REGULATOR BETI"/>
    <property type="match status" value="1"/>
</dbReference>
<feature type="domain" description="HTH tetR-type" evidence="5">
    <location>
        <begin position="17"/>
        <end position="77"/>
    </location>
</feature>
<sequence>MPKQRTLPADRVDPRVLRTRALLREAALAIAAERDVESMTIADIAERATVNRATVYQHYRDRDALLLDAMEEEVGRLARAAARCPLTHPAQCAPGELAQLFRHVETNATLYRRMLGPGGSARFVNRLRELLAEEVAAQLGAAGGDGGNGGATAPLLELRAHYLAGAFVGVFTRWVAMPGRPTAEQAAEEVWGLLRGASPDRGAADPP</sequence>
<keyword evidence="7" id="KW-1185">Reference proteome</keyword>
<dbReference type="SUPFAM" id="SSF46689">
    <property type="entry name" value="Homeodomain-like"/>
    <property type="match status" value="1"/>
</dbReference>
<keyword evidence="3" id="KW-0804">Transcription</keyword>
<dbReference type="PANTHER" id="PTHR30055">
    <property type="entry name" value="HTH-TYPE TRANSCRIPTIONAL REGULATOR RUTR"/>
    <property type="match status" value="1"/>
</dbReference>
<dbReference type="Proteomes" id="UP001607069">
    <property type="component" value="Unassembled WGS sequence"/>
</dbReference>
<protein>
    <submittedName>
        <fullName evidence="6">TetR/AcrR family transcriptional regulator</fullName>
    </submittedName>
</protein>
<dbReference type="PRINTS" id="PR00455">
    <property type="entry name" value="HTHTETR"/>
</dbReference>
<dbReference type="InterPro" id="IPR001647">
    <property type="entry name" value="HTH_TetR"/>
</dbReference>
<evidence type="ECO:0000313" key="6">
    <source>
        <dbReference type="EMBL" id="MFH0246912.1"/>
    </source>
</evidence>
<dbReference type="PROSITE" id="PS50977">
    <property type="entry name" value="HTH_TETR_2"/>
    <property type="match status" value="1"/>
</dbReference>
<name>A0ABW7HMD9_9ACTN</name>
<dbReference type="Pfam" id="PF00440">
    <property type="entry name" value="TetR_N"/>
    <property type="match status" value="1"/>
</dbReference>
<dbReference type="EMBL" id="JBIHMK010000003">
    <property type="protein sequence ID" value="MFH0246912.1"/>
    <property type="molecule type" value="Genomic_DNA"/>
</dbReference>
<dbReference type="InterPro" id="IPR009057">
    <property type="entry name" value="Homeodomain-like_sf"/>
</dbReference>
<evidence type="ECO:0000256" key="2">
    <source>
        <dbReference type="ARBA" id="ARBA00023125"/>
    </source>
</evidence>
<feature type="DNA-binding region" description="H-T-H motif" evidence="4">
    <location>
        <begin position="40"/>
        <end position="59"/>
    </location>
</feature>
<accession>A0ABW7HMD9</accession>
<comment type="caution">
    <text evidence="6">The sequence shown here is derived from an EMBL/GenBank/DDBJ whole genome shotgun (WGS) entry which is preliminary data.</text>
</comment>
<organism evidence="6 7">
    <name type="scientific">Streptomyces chitinivorans</name>
    <dbReference type="NCBI Taxonomy" id="1257027"/>
    <lineage>
        <taxon>Bacteria</taxon>
        <taxon>Bacillati</taxon>
        <taxon>Actinomycetota</taxon>
        <taxon>Actinomycetes</taxon>
        <taxon>Kitasatosporales</taxon>
        <taxon>Streptomycetaceae</taxon>
        <taxon>Streptomyces</taxon>
    </lineage>
</organism>
<reference evidence="6 7" key="1">
    <citation type="submission" date="2024-10" db="EMBL/GenBank/DDBJ databases">
        <authorList>
            <person name="Cho J.-C."/>
        </authorList>
    </citation>
    <scope>NUCLEOTIDE SEQUENCE [LARGE SCALE GENOMIC DNA]</scope>
    <source>
        <strain evidence="6 7">KCTC29696</strain>
    </source>
</reference>
<dbReference type="Gene3D" id="1.10.357.10">
    <property type="entry name" value="Tetracycline Repressor, domain 2"/>
    <property type="match status" value="1"/>
</dbReference>
<dbReference type="InterPro" id="IPR050109">
    <property type="entry name" value="HTH-type_TetR-like_transc_reg"/>
</dbReference>